<keyword evidence="4" id="KW-1003">Cell membrane</keyword>
<feature type="transmembrane region" description="Helical" evidence="9">
    <location>
        <begin position="368"/>
        <end position="390"/>
    </location>
</feature>
<keyword evidence="3" id="KW-0813">Transport</keyword>
<protein>
    <submittedName>
        <fullName evidence="11">MFS transporter</fullName>
    </submittedName>
</protein>
<feature type="region of interest" description="Disordered" evidence="8">
    <location>
        <begin position="1"/>
        <end position="33"/>
    </location>
</feature>
<feature type="transmembrane region" description="Helical" evidence="9">
    <location>
        <begin position="337"/>
        <end position="356"/>
    </location>
</feature>
<evidence type="ECO:0000256" key="8">
    <source>
        <dbReference type="SAM" id="MobiDB-lite"/>
    </source>
</evidence>
<keyword evidence="5 9" id="KW-0812">Transmembrane</keyword>
<sequence length="426" mass="44488">MSAQRAKSPAAQAANDDIKPSTAGAEPVYTEPGSPEFRRISLALFLAGYATFSLIYCVQPLLPELARDFAVSPASSSLALSLTTGFLAFAILLAGAVSEAFGRKQLMFASMCGASLLNLIAPVLSDWHAFLVVRALEGLILGGVPAVAMAYLAEEMHPRGLGTTMGIYISGTALGGMSGRVVIGILTDMFGWHLALGAMGALGLLAALGFVILLPASRNFVRRPGFQLSYHVRAWEGHLRHPGLPFVFLIGAFAMGCFVTVYNYAGFRLSAAPYDLSQGQISLIFVVYLCGMVTSSIAGAMSDRIGRGPVLLAGVLIAGAGVALTLLSSLWGMIGGIMVLTSGFFVAHSVASGWVGRMAKQSKGHASSLYLLAYYLGSSIMGSVGGWFWSHGGWDAVAAFAGALLIGAAICGTYLWQAARRAEAVA</sequence>
<evidence type="ECO:0000256" key="5">
    <source>
        <dbReference type="ARBA" id="ARBA00022692"/>
    </source>
</evidence>
<organism evidence="11 12">
    <name type="scientific">Thalassospira lucentensis</name>
    <dbReference type="NCBI Taxonomy" id="168935"/>
    <lineage>
        <taxon>Bacteria</taxon>
        <taxon>Pseudomonadati</taxon>
        <taxon>Pseudomonadota</taxon>
        <taxon>Alphaproteobacteria</taxon>
        <taxon>Rhodospirillales</taxon>
        <taxon>Thalassospiraceae</taxon>
        <taxon>Thalassospira</taxon>
    </lineage>
</organism>
<dbReference type="EMBL" id="LPVY01000003">
    <property type="protein sequence ID" value="KZB68311.1"/>
    <property type="molecule type" value="Genomic_DNA"/>
</dbReference>
<evidence type="ECO:0000256" key="1">
    <source>
        <dbReference type="ARBA" id="ARBA00004651"/>
    </source>
</evidence>
<accession>A0A154LAJ3</accession>
<proteinExistence type="inferred from homology"/>
<evidence type="ECO:0000256" key="4">
    <source>
        <dbReference type="ARBA" id="ARBA00022475"/>
    </source>
</evidence>
<dbReference type="InterPro" id="IPR011701">
    <property type="entry name" value="MFS"/>
</dbReference>
<dbReference type="Gene3D" id="1.20.1250.20">
    <property type="entry name" value="MFS general substrate transporter like domains"/>
    <property type="match status" value="1"/>
</dbReference>
<feature type="transmembrane region" description="Helical" evidence="9">
    <location>
        <begin position="243"/>
        <end position="265"/>
    </location>
</feature>
<dbReference type="SUPFAM" id="SSF103473">
    <property type="entry name" value="MFS general substrate transporter"/>
    <property type="match status" value="1"/>
</dbReference>
<dbReference type="InterPro" id="IPR020846">
    <property type="entry name" value="MFS_dom"/>
</dbReference>
<feature type="transmembrane region" description="Helical" evidence="9">
    <location>
        <begin position="310"/>
        <end position="331"/>
    </location>
</feature>
<feature type="transmembrane region" description="Helical" evidence="9">
    <location>
        <begin position="192"/>
        <end position="214"/>
    </location>
</feature>
<evidence type="ECO:0000313" key="11">
    <source>
        <dbReference type="EMBL" id="KZB68311.1"/>
    </source>
</evidence>
<feature type="transmembrane region" description="Helical" evidence="9">
    <location>
        <begin position="165"/>
        <end position="186"/>
    </location>
</feature>
<evidence type="ECO:0000313" key="12">
    <source>
        <dbReference type="Proteomes" id="UP000076335"/>
    </source>
</evidence>
<comment type="similarity">
    <text evidence="2">Belongs to the major facilitator superfamily.</text>
</comment>
<gene>
    <name evidence="11" type="ORF">AUP42_12755</name>
</gene>
<dbReference type="RefSeq" id="WP_062949317.1">
    <property type="nucleotide sequence ID" value="NZ_LPVY01000003.1"/>
</dbReference>
<evidence type="ECO:0000256" key="3">
    <source>
        <dbReference type="ARBA" id="ARBA00022448"/>
    </source>
</evidence>
<evidence type="ECO:0000256" key="9">
    <source>
        <dbReference type="SAM" id="Phobius"/>
    </source>
</evidence>
<name>A0A154LAJ3_9PROT</name>
<evidence type="ECO:0000256" key="2">
    <source>
        <dbReference type="ARBA" id="ARBA00008335"/>
    </source>
</evidence>
<feature type="transmembrane region" description="Helical" evidence="9">
    <location>
        <begin position="396"/>
        <end position="416"/>
    </location>
</feature>
<dbReference type="InterPro" id="IPR005829">
    <property type="entry name" value="Sugar_transporter_CS"/>
</dbReference>
<evidence type="ECO:0000256" key="6">
    <source>
        <dbReference type="ARBA" id="ARBA00022989"/>
    </source>
</evidence>
<dbReference type="Pfam" id="PF07690">
    <property type="entry name" value="MFS_1"/>
    <property type="match status" value="2"/>
</dbReference>
<feature type="transmembrane region" description="Helical" evidence="9">
    <location>
        <begin position="42"/>
        <end position="62"/>
    </location>
</feature>
<dbReference type="PROSITE" id="PS00216">
    <property type="entry name" value="SUGAR_TRANSPORT_1"/>
    <property type="match status" value="1"/>
</dbReference>
<evidence type="ECO:0000256" key="7">
    <source>
        <dbReference type="ARBA" id="ARBA00023136"/>
    </source>
</evidence>
<dbReference type="CDD" id="cd17324">
    <property type="entry name" value="MFS_NepI_like"/>
    <property type="match status" value="1"/>
</dbReference>
<comment type="subcellular location">
    <subcellularLocation>
        <location evidence="1">Cell membrane</location>
        <topology evidence="1">Multi-pass membrane protein</topology>
    </subcellularLocation>
</comment>
<feature type="transmembrane region" description="Helical" evidence="9">
    <location>
        <begin position="277"/>
        <end position="298"/>
    </location>
</feature>
<feature type="transmembrane region" description="Helical" evidence="9">
    <location>
        <begin position="131"/>
        <end position="153"/>
    </location>
</feature>
<keyword evidence="7 9" id="KW-0472">Membrane</keyword>
<dbReference type="PANTHER" id="PTHR43271">
    <property type="entry name" value="BLL2771 PROTEIN"/>
    <property type="match status" value="1"/>
</dbReference>
<dbReference type="GO" id="GO:0005886">
    <property type="term" value="C:plasma membrane"/>
    <property type="evidence" value="ECO:0007669"/>
    <property type="project" value="UniProtKB-SubCell"/>
</dbReference>
<comment type="caution">
    <text evidence="11">The sequence shown here is derived from an EMBL/GenBank/DDBJ whole genome shotgun (WGS) entry which is preliminary data.</text>
</comment>
<feature type="transmembrane region" description="Helical" evidence="9">
    <location>
        <begin position="106"/>
        <end position="125"/>
    </location>
</feature>
<reference evidence="11 12" key="1">
    <citation type="submission" date="2015-12" db="EMBL/GenBank/DDBJ databases">
        <title>Genome sequence of Thalassospira lucentensis MCCC 1A02072.</title>
        <authorList>
            <person name="Lu L."/>
            <person name="Lai Q."/>
            <person name="Shao Z."/>
            <person name="Qian P."/>
        </authorList>
    </citation>
    <scope>NUCLEOTIDE SEQUENCE [LARGE SCALE GENOMIC DNA]</scope>
    <source>
        <strain evidence="11 12">MCCC 1A02072</strain>
    </source>
</reference>
<dbReference type="Proteomes" id="UP000076335">
    <property type="component" value="Unassembled WGS sequence"/>
</dbReference>
<dbReference type="PROSITE" id="PS50850">
    <property type="entry name" value="MFS"/>
    <property type="match status" value="1"/>
</dbReference>
<evidence type="ECO:0000259" key="10">
    <source>
        <dbReference type="PROSITE" id="PS50850"/>
    </source>
</evidence>
<feature type="compositionally biased region" description="Low complexity" evidence="8">
    <location>
        <begin position="1"/>
        <end position="14"/>
    </location>
</feature>
<feature type="transmembrane region" description="Helical" evidence="9">
    <location>
        <begin position="74"/>
        <end position="94"/>
    </location>
</feature>
<dbReference type="InterPro" id="IPR036259">
    <property type="entry name" value="MFS_trans_sf"/>
</dbReference>
<keyword evidence="6 9" id="KW-1133">Transmembrane helix</keyword>
<dbReference type="PANTHER" id="PTHR43271:SF1">
    <property type="entry name" value="INNER MEMBRANE TRANSPORT PROTEIN YNFM"/>
    <property type="match status" value="1"/>
</dbReference>
<feature type="domain" description="Major facilitator superfamily (MFS) profile" evidence="10">
    <location>
        <begin position="36"/>
        <end position="420"/>
    </location>
</feature>
<dbReference type="OrthoDB" id="63984at2"/>
<dbReference type="AlphaFoldDB" id="A0A154LAJ3"/>
<dbReference type="GO" id="GO:0022857">
    <property type="term" value="F:transmembrane transporter activity"/>
    <property type="evidence" value="ECO:0007669"/>
    <property type="project" value="InterPro"/>
</dbReference>